<dbReference type="EMBL" id="UEGW01000001">
    <property type="protein sequence ID" value="SRX96028.1"/>
    <property type="molecule type" value="Genomic_DNA"/>
</dbReference>
<accession>A0A375Z4H4</accession>
<evidence type="ECO:0000313" key="3">
    <source>
        <dbReference type="EMBL" id="SRX96028.1"/>
    </source>
</evidence>
<reference evidence="3 4" key="1">
    <citation type="submission" date="2018-05" db="EMBL/GenBank/DDBJ databases">
        <authorList>
            <consortium name="IHU Genomes"/>
        </authorList>
    </citation>
    <scope>NUCLEOTIDE SEQUENCE [LARGE SCALE GENOMIC DNA]</scope>
    <source>
        <strain evidence="3 4">P7336</strain>
    </source>
</reference>
<dbReference type="Proteomes" id="UP000252015">
    <property type="component" value="Unassembled WGS sequence"/>
</dbReference>
<dbReference type="Pfam" id="PF13360">
    <property type="entry name" value="PQQ_2"/>
    <property type="match status" value="1"/>
</dbReference>
<dbReference type="InterPro" id="IPR002372">
    <property type="entry name" value="PQQ_rpt_dom"/>
</dbReference>
<feature type="domain" description="Pyrrolo-quinoline quinone repeat" evidence="2">
    <location>
        <begin position="325"/>
        <end position="464"/>
    </location>
</feature>
<evidence type="ECO:0000313" key="4">
    <source>
        <dbReference type="Proteomes" id="UP000252015"/>
    </source>
</evidence>
<proteinExistence type="predicted"/>
<dbReference type="Gene3D" id="2.130.10.10">
    <property type="entry name" value="YVTN repeat-like/Quinoprotein amine dehydrogenase"/>
    <property type="match status" value="2"/>
</dbReference>
<dbReference type="AlphaFoldDB" id="A0A375Z4H4"/>
<dbReference type="PANTHER" id="PTHR34512:SF30">
    <property type="entry name" value="OUTER MEMBRANE PROTEIN ASSEMBLY FACTOR BAMB"/>
    <property type="match status" value="1"/>
</dbReference>
<dbReference type="InterPro" id="IPR015943">
    <property type="entry name" value="WD40/YVTN_repeat-like_dom_sf"/>
</dbReference>
<protein>
    <recommendedName>
        <fullName evidence="2">Pyrrolo-quinoline quinone repeat domain-containing protein</fullName>
    </recommendedName>
</protein>
<sequence length="492" mass="51398">MQHSPATMRAGTAGCGGTPSREAARGRAGQCSRVEHAQVTLGTVSWPATRASSVGAMAEKGGVFRHNPHARRTAAAILALLLALSGCRSTDSWVDAAPAPGWAAQYADAANSSYTPISGASMLELRWTRSVKGSLAAAPAISGRGWMALNAQTPAGCSLMEWENDNNGRQRWCTRLHQGGGFSGPLFDGFDNVYVGQPGAIISFPPTQWIRWRAPVIGTPLTPRLLGDGRLLIVTHLGQMLIFDAHRGTVASSLDLVDGVDPSDFTRGLSDCAPARPGCPIAAAPAFSAATGMVLLGLWQPDAPAAVLVGLRYHPGQNPQLTQEWTSDAVGDGVLASPVLSADGSTAYVNGRDQQLWALRTADGKPKWSVPLKFLAQTPPTLTPDGLIVSGGGPDTQLVAFKDAGDHAEQVWRRDDVNPLSTSSLAGSGVGYTVVKSEPGMSLLVFDPGDGHTINSYPLPEATGYPVGVAIGHDRRVVAATSDGQVYSFAPA</sequence>
<evidence type="ECO:0000256" key="1">
    <source>
        <dbReference type="SAM" id="MobiDB-lite"/>
    </source>
</evidence>
<evidence type="ECO:0000259" key="2">
    <source>
        <dbReference type="Pfam" id="PF13360"/>
    </source>
</evidence>
<feature type="region of interest" description="Disordered" evidence="1">
    <location>
        <begin position="1"/>
        <end position="31"/>
    </location>
</feature>
<dbReference type="PANTHER" id="PTHR34512">
    <property type="entry name" value="CELL SURFACE PROTEIN"/>
    <property type="match status" value="1"/>
</dbReference>
<name>A0A375Z4H4_MYCSH</name>
<dbReference type="STRING" id="29313.BHQ16_05575"/>
<gene>
    <name evidence="3" type="ORF">MSP7336_04303</name>
</gene>
<dbReference type="InterPro" id="IPR011047">
    <property type="entry name" value="Quinoprotein_ADH-like_sf"/>
</dbReference>
<keyword evidence="4" id="KW-1185">Reference proteome</keyword>
<dbReference type="SUPFAM" id="SSF50998">
    <property type="entry name" value="Quinoprotein alcohol dehydrogenase-like"/>
    <property type="match status" value="1"/>
</dbReference>
<organism evidence="3 4">
    <name type="scientific">Mycobacterium shimoidei</name>
    <dbReference type="NCBI Taxonomy" id="29313"/>
    <lineage>
        <taxon>Bacteria</taxon>
        <taxon>Bacillati</taxon>
        <taxon>Actinomycetota</taxon>
        <taxon>Actinomycetes</taxon>
        <taxon>Mycobacteriales</taxon>
        <taxon>Mycobacteriaceae</taxon>
        <taxon>Mycobacterium</taxon>
    </lineage>
</organism>